<dbReference type="InterPro" id="IPR050829">
    <property type="entry name" value="CorA_MIT"/>
</dbReference>
<comment type="subcellular location">
    <subcellularLocation>
        <location evidence="1">Membrane</location>
        <topology evidence="1">Multi-pass membrane protein</topology>
    </subcellularLocation>
</comment>
<feature type="region of interest" description="Disordered" evidence="5">
    <location>
        <begin position="1037"/>
        <end position="1119"/>
    </location>
</feature>
<keyword evidence="4 6" id="KW-0472">Membrane</keyword>
<evidence type="ECO:0000256" key="1">
    <source>
        <dbReference type="ARBA" id="ARBA00004141"/>
    </source>
</evidence>
<dbReference type="Proteomes" id="UP000178129">
    <property type="component" value="Unassembled WGS sequence"/>
</dbReference>
<evidence type="ECO:0000313" key="8">
    <source>
        <dbReference type="Proteomes" id="UP000178129"/>
    </source>
</evidence>
<dbReference type="EMBL" id="FJUW01000001">
    <property type="protein sequence ID" value="CZS88168.1"/>
    <property type="molecule type" value="Genomic_DNA"/>
</dbReference>
<dbReference type="InterPro" id="IPR002523">
    <property type="entry name" value="MgTranspt_CorA/ZnTranspt_ZntB"/>
</dbReference>
<evidence type="ECO:0000256" key="6">
    <source>
        <dbReference type="SAM" id="Phobius"/>
    </source>
</evidence>
<feature type="transmembrane region" description="Helical" evidence="6">
    <location>
        <begin position="887"/>
        <end position="907"/>
    </location>
</feature>
<dbReference type="PANTHER" id="PTHR47685:SF1">
    <property type="entry name" value="MAGNESIUM TRANSPORT PROTEIN CORA"/>
    <property type="match status" value="1"/>
</dbReference>
<feature type="transmembrane region" description="Helical" evidence="6">
    <location>
        <begin position="928"/>
        <end position="949"/>
    </location>
</feature>
<feature type="transmembrane region" description="Helical" evidence="6">
    <location>
        <begin position="955"/>
        <end position="973"/>
    </location>
</feature>
<reference evidence="8" key="1">
    <citation type="submission" date="2016-03" db="EMBL/GenBank/DDBJ databases">
        <authorList>
            <person name="Ploux O."/>
        </authorList>
    </citation>
    <scope>NUCLEOTIDE SEQUENCE [LARGE SCALE GENOMIC DNA]</scope>
    <source>
        <strain evidence="8">UK7</strain>
    </source>
</reference>
<comment type="caution">
    <text evidence="7">The sequence shown here is derived from an EMBL/GenBank/DDBJ whole genome shotgun (WGS) entry which is preliminary data.</text>
</comment>
<gene>
    <name evidence="7" type="ORF">RCO7_01134</name>
</gene>
<dbReference type="SUPFAM" id="SSF144083">
    <property type="entry name" value="Magnesium transport protein CorA, transmembrane region"/>
    <property type="match status" value="1"/>
</dbReference>
<keyword evidence="2 6" id="KW-0812">Transmembrane</keyword>
<dbReference type="GO" id="GO:0046873">
    <property type="term" value="F:metal ion transmembrane transporter activity"/>
    <property type="evidence" value="ECO:0007669"/>
    <property type="project" value="InterPro"/>
</dbReference>
<protein>
    <recommendedName>
        <fullName evidence="9">Ankyrin repeat protein</fullName>
    </recommendedName>
</protein>
<evidence type="ECO:0000256" key="3">
    <source>
        <dbReference type="ARBA" id="ARBA00022989"/>
    </source>
</evidence>
<proteinExistence type="predicted"/>
<sequence length="1119" mass="128810">MASNTPEINVVPAEAYTGEDFVPDEIPEQLKDECLVNYFRRRYAERPRLQAEYEKPAEPGKRDQRGRIDREITRIRKLREGFETTKRNEPDIELFKYRQAMWRRYARKTCEDNVSDIEPRVAKLVASKKIESKEHGDRRIRIEKNILRAVSSWTMPHEPPLPKILEDAKKADADAAALIKDPLTHLIEKVTNRFKPKEEIIVKPKLERQATVDTSRDFKLPEDSYGISVHKLTLRQPDTCPSSYMSYDTDRYPLKEVLLAGNRNPLTKACEPNTIRYFHFPANNMHWIEEAIARYHDEPTPGEFNYRQHDNYCKKSSNLLCRQFWTSLQHGGVYDPVHARHMRSHCSLITPGKLQFLGQGWSLTQKDTASTSEPITGSKNFVIFMPYLHWETHRRRKKMTDIMKEVTDEYHRDRPHVTESLREELAKSAEELYLKHARQLTYFLSSDDLAKQKANPPKTMGDKKRGTLGEYLLQIAKIYDALDIEPDVRILRDHLHKNPPLHARRTLDQSYYWKLQNTDGRDEDQVVYRETKRGRNISRTSRIIMVDQLWLYILDDNTIISSFPRRWGRNKPDWSGVHKGIRARLDHLREGEIQSVYDMALLIINQCSTVFFDRTKPVDERPEILDIFSNALSHVSGMKCISFESFWRQLNKLSSSDHHQADFEATARKYLNINPDGELLRETHDIIEELRMMSHIFTEQLHVLGQFTTHLKNLKEKEEKKKTTEMKMLDVMEMMRQMFEERFRVGNNKDAVPSTTAANGMATQLNGSSPATVAALDPIMSNEQAAGTKLHNPDRLNTADGAADSSCQSSDYFDKSSVPESTIQLAQDVSHEISSRLAELQKLEHSTVYVSEQLKDLLGLKQQQASIIEAKYALKRADESVTQGRSIMLFTIVTIVFLPLSFMSSVFGMNAKDFADKDGNPNMSLSHIFKLLFPISLGVIIISLTLAFGTLIRSPFYFIGTVSWALIYEYSYARYIWHTCQRNAGNLIRQKEWSKGHQSDGLNGWKIEAVSWIYGRKERAKLKKEWDKAKEMDRMRIESENSGATGRTVSRAGRGKSLSDGTASGIRTKIEKKISSTAGSSTGLPLDSADESHTGSANEKRRRLRPWSDGEDIPLRSLV</sequence>
<dbReference type="Gene3D" id="1.20.58.340">
    <property type="entry name" value="Magnesium transport protein CorA, transmembrane region"/>
    <property type="match status" value="1"/>
</dbReference>
<dbReference type="InterPro" id="IPR045863">
    <property type="entry name" value="CorA_TM1_TM2"/>
</dbReference>
<feature type="region of interest" description="Disordered" evidence="5">
    <location>
        <begin position="50"/>
        <end position="69"/>
    </location>
</feature>
<dbReference type="GO" id="GO:0016020">
    <property type="term" value="C:membrane"/>
    <property type="evidence" value="ECO:0007669"/>
    <property type="project" value="UniProtKB-SubCell"/>
</dbReference>
<dbReference type="Pfam" id="PF01544">
    <property type="entry name" value="CorA"/>
    <property type="match status" value="1"/>
</dbReference>
<keyword evidence="8" id="KW-1185">Reference proteome</keyword>
<evidence type="ECO:0000313" key="7">
    <source>
        <dbReference type="EMBL" id="CZS88168.1"/>
    </source>
</evidence>
<dbReference type="InParanoid" id="A0A1E1JQU8"/>
<keyword evidence="3 6" id="KW-1133">Transmembrane helix</keyword>
<dbReference type="PANTHER" id="PTHR47685">
    <property type="entry name" value="MAGNESIUM TRANSPORT PROTEIN CORA"/>
    <property type="match status" value="1"/>
</dbReference>
<evidence type="ECO:0000256" key="2">
    <source>
        <dbReference type="ARBA" id="ARBA00022692"/>
    </source>
</evidence>
<evidence type="ECO:0000256" key="5">
    <source>
        <dbReference type="SAM" id="MobiDB-lite"/>
    </source>
</evidence>
<evidence type="ECO:0000256" key="4">
    <source>
        <dbReference type="ARBA" id="ARBA00023136"/>
    </source>
</evidence>
<dbReference type="AlphaFoldDB" id="A0A1E1JQU8"/>
<evidence type="ECO:0008006" key="9">
    <source>
        <dbReference type="Google" id="ProtNLM"/>
    </source>
</evidence>
<name>A0A1E1JQU8_9HELO</name>
<organism evidence="7 8">
    <name type="scientific">Rhynchosporium graminicola</name>
    <dbReference type="NCBI Taxonomy" id="2792576"/>
    <lineage>
        <taxon>Eukaryota</taxon>
        <taxon>Fungi</taxon>
        <taxon>Dikarya</taxon>
        <taxon>Ascomycota</taxon>
        <taxon>Pezizomycotina</taxon>
        <taxon>Leotiomycetes</taxon>
        <taxon>Helotiales</taxon>
        <taxon>Ploettnerulaceae</taxon>
        <taxon>Rhynchosporium</taxon>
    </lineage>
</organism>
<accession>A0A1E1JQU8</accession>
<dbReference type="STRING" id="914237.A0A1E1JQU8"/>